<gene>
    <name evidence="7" type="ORF">HNQ77_000908</name>
</gene>
<sequence>MPEEKQIPEVSEVQAAAPQTQPPPALRDKRVLPEGVVPKQAQGYVVAGLAMLILLAVMFSKNHAKTTPAALPNATPFSSDANARKIAELEQNLTAEQRQSQQQAQQQKTSPAGTTAGTQAPTQAGGPASPAAQSVTPAATEPPRDPIADAEKAMAFKARFASNLVSADAGASRPSASPAGSADAIARPESDSVTSAPRSATSASQASASQTAANKRAPEVSLNSAHGQPFAIFEGTTIDTVLVDRLDGEFAGDFKVMVTNPVYSEDRQHVLIPEGTFILGKTQKVSSFGQKHLALTFHRMLMPDKYNVDLDQFTGLDQAGETGVKGKVNNHYLEIFGTSIALGVIAGAAEATTNSGYNESGSDAYRQGIASSLSQSSANVLDRFINVLPTHTIFEGHRIKVYITQDMLLPAYENHDMPAVF</sequence>
<comment type="similarity">
    <text evidence="2">Belongs to the TrbI/VirB10 family.</text>
</comment>
<evidence type="ECO:0000256" key="3">
    <source>
        <dbReference type="ARBA" id="ARBA00022692"/>
    </source>
</evidence>
<keyword evidence="8" id="KW-1185">Reference proteome</keyword>
<dbReference type="CDD" id="cd16429">
    <property type="entry name" value="VirB10"/>
    <property type="match status" value="1"/>
</dbReference>
<evidence type="ECO:0000256" key="1">
    <source>
        <dbReference type="ARBA" id="ARBA00004167"/>
    </source>
</evidence>
<evidence type="ECO:0000313" key="8">
    <source>
        <dbReference type="Proteomes" id="UP000538666"/>
    </source>
</evidence>
<comment type="subcellular location">
    <subcellularLocation>
        <location evidence="1">Membrane</location>
        <topology evidence="1">Single-pass membrane protein</topology>
    </subcellularLocation>
</comment>
<keyword evidence="5" id="KW-0472">Membrane</keyword>
<name>A0A841JYB8_9BACT</name>
<evidence type="ECO:0000256" key="4">
    <source>
        <dbReference type="ARBA" id="ARBA00022989"/>
    </source>
</evidence>
<comment type="caution">
    <text evidence="7">The sequence shown here is derived from an EMBL/GenBank/DDBJ whole genome shotgun (WGS) entry which is preliminary data.</text>
</comment>
<feature type="compositionally biased region" description="Low complexity" evidence="6">
    <location>
        <begin position="97"/>
        <end position="128"/>
    </location>
</feature>
<keyword evidence="3" id="KW-0812">Transmembrane</keyword>
<dbReference type="Proteomes" id="UP000538666">
    <property type="component" value="Unassembled WGS sequence"/>
</dbReference>
<dbReference type="Gene3D" id="2.40.128.260">
    <property type="entry name" value="Type IV secretion system, VirB10/TraB/TrbI"/>
    <property type="match status" value="1"/>
</dbReference>
<protein>
    <submittedName>
        <fullName evidence="7">Type IV secretion system protein VirB10</fullName>
    </submittedName>
</protein>
<dbReference type="AlphaFoldDB" id="A0A841JYB8"/>
<reference evidence="7 8" key="1">
    <citation type="submission" date="2020-08" db="EMBL/GenBank/DDBJ databases">
        <title>Genomic Encyclopedia of Type Strains, Phase IV (KMG-IV): sequencing the most valuable type-strain genomes for metagenomic binning, comparative biology and taxonomic classification.</title>
        <authorList>
            <person name="Goeker M."/>
        </authorList>
    </citation>
    <scope>NUCLEOTIDE SEQUENCE [LARGE SCALE GENOMIC DNA]</scope>
    <source>
        <strain evidence="7 8">DSM 103733</strain>
    </source>
</reference>
<evidence type="ECO:0000256" key="2">
    <source>
        <dbReference type="ARBA" id="ARBA00010265"/>
    </source>
</evidence>
<proteinExistence type="inferred from homology"/>
<feature type="region of interest" description="Disordered" evidence="6">
    <location>
        <begin position="94"/>
        <end position="145"/>
    </location>
</feature>
<dbReference type="InterPro" id="IPR042217">
    <property type="entry name" value="T4SS_VirB10/TrbI"/>
</dbReference>
<dbReference type="OrthoDB" id="9766860at2"/>
<dbReference type="EMBL" id="JACHEK010000002">
    <property type="protein sequence ID" value="MBB6142964.1"/>
    <property type="molecule type" value="Genomic_DNA"/>
</dbReference>
<dbReference type="RefSeq" id="WP_050061914.1">
    <property type="nucleotide sequence ID" value="NZ_JACHEK010000002.1"/>
</dbReference>
<feature type="region of interest" description="Disordered" evidence="6">
    <location>
        <begin position="1"/>
        <end position="31"/>
    </location>
</feature>
<dbReference type="InterPro" id="IPR005498">
    <property type="entry name" value="T4SS_VirB10/TraB/TrbI"/>
</dbReference>
<evidence type="ECO:0000256" key="6">
    <source>
        <dbReference type="SAM" id="MobiDB-lite"/>
    </source>
</evidence>
<dbReference type="Pfam" id="PF03743">
    <property type="entry name" value="TrbI"/>
    <property type="match status" value="1"/>
</dbReference>
<dbReference type="GO" id="GO:0016020">
    <property type="term" value="C:membrane"/>
    <property type="evidence" value="ECO:0007669"/>
    <property type="project" value="UniProtKB-SubCell"/>
</dbReference>
<accession>A0A841JYB8</accession>
<keyword evidence="4" id="KW-1133">Transmembrane helix</keyword>
<organism evidence="7 8">
    <name type="scientific">Silvibacterium bohemicum</name>
    <dbReference type="NCBI Taxonomy" id="1577686"/>
    <lineage>
        <taxon>Bacteria</taxon>
        <taxon>Pseudomonadati</taxon>
        <taxon>Acidobacteriota</taxon>
        <taxon>Terriglobia</taxon>
        <taxon>Terriglobales</taxon>
        <taxon>Acidobacteriaceae</taxon>
        <taxon>Silvibacterium</taxon>
    </lineage>
</organism>
<feature type="region of interest" description="Disordered" evidence="6">
    <location>
        <begin position="169"/>
        <end position="221"/>
    </location>
</feature>
<evidence type="ECO:0000256" key="5">
    <source>
        <dbReference type="ARBA" id="ARBA00023136"/>
    </source>
</evidence>
<evidence type="ECO:0000313" key="7">
    <source>
        <dbReference type="EMBL" id="MBB6142964.1"/>
    </source>
</evidence>
<feature type="compositionally biased region" description="Low complexity" evidence="6">
    <location>
        <begin position="169"/>
        <end position="213"/>
    </location>
</feature>